<evidence type="ECO:0000256" key="7">
    <source>
        <dbReference type="SAM" id="Phobius"/>
    </source>
</evidence>
<dbReference type="AlphaFoldDB" id="A0A6J2UGD7"/>
<feature type="transmembrane region" description="Helical" evidence="7">
    <location>
        <begin position="90"/>
        <end position="111"/>
    </location>
</feature>
<protein>
    <submittedName>
        <fullName evidence="9">Uncharacterized protein LOC115634101</fullName>
    </submittedName>
</protein>
<gene>
    <name evidence="9" type="primary">LOC115634101</name>
</gene>
<dbReference type="SUPFAM" id="SSF103473">
    <property type="entry name" value="MFS general substrate transporter"/>
    <property type="match status" value="1"/>
</dbReference>
<name>A0A6J2UGD7_DROLE</name>
<evidence type="ECO:0000256" key="1">
    <source>
        <dbReference type="ARBA" id="ARBA00004141"/>
    </source>
</evidence>
<feature type="compositionally biased region" description="Acidic residues" evidence="6">
    <location>
        <begin position="365"/>
        <end position="380"/>
    </location>
</feature>
<evidence type="ECO:0000256" key="5">
    <source>
        <dbReference type="ARBA" id="ARBA00023136"/>
    </source>
</evidence>
<proteinExistence type="inferred from homology"/>
<dbReference type="InterPro" id="IPR010291">
    <property type="entry name" value="Ion_channel_UNC-93"/>
</dbReference>
<reference evidence="9" key="1">
    <citation type="submission" date="2025-08" db="UniProtKB">
        <authorList>
            <consortium name="RefSeq"/>
        </authorList>
    </citation>
    <scope>IDENTIFICATION</scope>
    <source>
        <strain evidence="9">11010-0011.00</strain>
        <tissue evidence="9">Whole body</tissue>
    </source>
</reference>
<comment type="similarity">
    <text evidence="2">Belongs to the unc-93 family.</text>
</comment>
<feature type="transmembrane region" description="Helical" evidence="7">
    <location>
        <begin position="53"/>
        <end position="70"/>
    </location>
</feature>
<keyword evidence="5 7" id="KW-0472">Membrane</keyword>
<dbReference type="InterPro" id="IPR036259">
    <property type="entry name" value="MFS_trans_sf"/>
</dbReference>
<dbReference type="Gene3D" id="1.20.1250.20">
    <property type="entry name" value="MFS general substrate transporter like domains"/>
    <property type="match status" value="1"/>
</dbReference>
<evidence type="ECO:0000313" key="8">
    <source>
        <dbReference type="Proteomes" id="UP000504634"/>
    </source>
</evidence>
<dbReference type="Proteomes" id="UP000504634">
    <property type="component" value="Unplaced"/>
</dbReference>
<dbReference type="OrthoDB" id="78663at2759"/>
<keyword evidence="3 7" id="KW-0812">Transmembrane</keyword>
<organism evidence="8 9">
    <name type="scientific">Drosophila lebanonensis</name>
    <name type="common">Fruit fly</name>
    <name type="synonym">Scaptodrosophila lebanonensis</name>
    <dbReference type="NCBI Taxonomy" id="7225"/>
    <lineage>
        <taxon>Eukaryota</taxon>
        <taxon>Metazoa</taxon>
        <taxon>Ecdysozoa</taxon>
        <taxon>Arthropoda</taxon>
        <taxon>Hexapoda</taxon>
        <taxon>Insecta</taxon>
        <taxon>Pterygota</taxon>
        <taxon>Neoptera</taxon>
        <taxon>Endopterygota</taxon>
        <taxon>Diptera</taxon>
        <taxon>Brachycera</taxon>
        <taxon>Muscomorpha</taxon>
        <taxon>Ephydroidea</taxon>
        <taxon>Drosophilidae</taxon>
        <taxon>Scaptodrosophila</taxon>
    </lineage>
</organism>
<evidence type="ECO:0000256" key="2">
    <source>
        <dbReference type="ARBA" id="ARBA00009172"/>
    </source>
</evidence>
<evidence type="ECO:0000256" key="3">
    <source>
        <dbReference type="ARBA" id="ARBA00022692"/>
    </source>
</evidence>
<accession>A0A6J2UGD7</accession>
<evidence type="ECO:0000256" key="6">
    <source>
        <dbReference type="SAM" id="MobiDB-lite"/>
    </source>
</evidence>
<feature type="region of interest" description="Disordered" evidence="6">
    <location>
        <begin position="349"/>
        <end position="389"/>
    </location>
</feature>
<keyword evidence="8" id="KW-1185">Reference proteome</keyword>
<dbReference type="GO" id="GO:0015459">
    <property type="term" value="F:potassium channel regulator activity"/>
    <property type="evidence" value="ECO:0007669"/>
    <property type="project" value="TreeGrafter"/>
</dbReference>
<dbReference type="RefSeq" id="XP_030387521.1">
    <property type="nucleotide sequence ID" value="XM_030531661.1"/>
</dbReference>
<feature type="transmembrane region" description="Helical" evidence="7">
    <location>
        <begin position="118"/>
        <end position="136"/>
    </location>
</feature>
<dbReference type="Pfam" id="PF05978">
    <property type="entry name" value="UNC-93"/>
    <property type="match status" value="1"/>
</dbReference>
<dbReference type="GeneID" id="115634101"/>
<dbReference type="GO" id="GO:0043266">
    <property type="term" value="P:regulation of potassium ion transport"/>
    <property type="evidence" value="ECO:0007669"/>
    <property type="project" value="TreeGrafter"/>
</dbReference>
<feature type="transmembrane region" description="Helical" evidence="7">
    <location>
        <begin position="176"/>
        <end position="194"/>
    </location>
</feature>
<sequence>MPNESRRPSRASHGADLMEVVVRPKKYYRVSHTGPIDPNRTKIVVDVGETWRILKNVAVLSIAMMTQYVAYQGTLNLQSSLNAEGGLGTIALSGIYLSMGASCLVLPTLMIRRLTCKWTLVIGMICFIPYIGFQLFSKFYTLIPAGILLGVAAAPMWAAQATYLTQVSQIYAILKGSNVDAVITLFFGVFFFAWQNADTIGNLLSSVGDNFNSFNCVKLNHKSKINYGYYDYDCDDFQSLNETNTPTTLFPKLCRNCMESSSCGVGSQRKCGLCPGIWDQGAMRHAPSALLLLPFASDFYNSVTHHRTAGLASSIMMLSVTQGNYRNQEKYENLTKELAQARAHWEEIDHAKHQAQLAQKRIEDTAEASDGEDDELEDDVQVSNRQNRP</sequence>
<dbReference type="InterPro" id="IPR051951">
    <property type="entry name" value="UNC-93_regulatory"/>
</dbReference>
<evidence type="ECO:0000256" key="4">
    <source>
        <dbReference type="ARBA" id="ARBA00022989"/>
    </source>
</evidence>
<feature type="transmembrane region" description="Helical" evidence="7">
    <location>
        <begin position="142"/>
        <end position="164"/>
    </location>
</feature>
<dbReference type="GO" id="GO:0055120">
    <property type="term" value="C:striated muscle dense body"/>
    <property type="evidence" value="ECO:0007669"/>
    <property type="project" value="TreeGrafter"/>
</dbReference>
<dbReference type="GO" id="GO:0006937">
    <property type="term" value="P:regulation of muscle contraction"/>
    <property type="evidence" value="ECO:0007669"/>
    <property type="project" value="TreeGrafter"/>
</dbReference>
<dbReference type="PANTHER" id="PTHR19444">
    <property type="entry name" value="UNC-93 RELATED"/>
    <property type="match status" value="1"/>
</dbReference>
<dbReference type="PANTHER" id="PTHR19444:SF13">
    <property type="entry name" value="PROTEIN UNC-93 HOMOLOG A"/>
    <property type="match status" value="1"/>
</dbReference>
<dbReference type="GO" id="GO:0005886">
    <property type="term" value="C:plasma membrane"/>
    <property type="evidence" value="ECO:0007669"/>
    <property type="project" value="TreeGrafter"/>
</dbReference>
<keyword evidence="4 7" id="KW-1133">Transmembrane helix</keyword>
<evidence type="ECO:0000313" key="9">
    <source>
        <dbReference type="RefSeq" id="XP_030387521.1"/>
    </source>
</evidence>
<comment type="subcellular location">
    <subcellularLocation>
        <location evidence="1">Membrane</location>
        <topology evidence="1">Multi-pass membrane protein</topology>
    </subcellularLocation>
</comment>